<evidence type="ECO:0000256" key="1">
    <source>
        <dbReference type="ARBA" id="ARBA00023015"/>
    </source>
</evidence>
<dbReference type="InterPro" id="IPR009057">
    <property type="entry name" value="Homeodomain-like_sf"/>
</dbReference>
<dbReference type="GO" id="GO:0000976">
    <property type="term" value="F:transcription cis-regulatory region binding"/>
    <property type="evidence" value="ECO:0007669"/>
    <property type="project" value="TreeGrafter"/>
</dbReference>
<protein>
    <submittedName>
        <fullName evidence="7">TetR/AcrR family transcriptional regulator</fullName>
    </submittedName>
</protein>
<evidence type="ECO:0000256" key="2">
    <source>
        <dbReference type="ARBA" id="ARBA00023125"/>
    </source>
</evidence>
<dbReference type="PANTHER" id="PTHR30055:SF234">
    <property type="entry name" value="HTH-TYPE TRANSCRIPTIONAL REGULATOR BETI"/>
    <property type="match status" value="1"/>
</dbReference>
<evidence type="ECO:0000259" key="6">
    <source>
        <dbReference type="PROSITE" id="PS50977"/>
    </source>
</evidence>
<keyword evidence="8" id="KW-1185">Reference proteome</keyword>
<dbReference type="PROSITE" id="PS01081">
    <property type="entry name" value="HTH_TETR_1"/>
    <property type="match status" value="1"/>
</dbReference>
<keyword evidence="3" id="KW-0804">Transcription</keyword>
<dbReference type="InterPro" id="IPR036271">
    <property type="entry name" value="Tet_transcr_reg_TetR-rel_C_sf"/>
</dbReference>
<dbReference type="Pfam" id="PF00440">
    <property type="entry name" value="TetR_N"/>
    <property type="match status" value="1"/>
</dbReference>
<dbReference type="Proteomes" id="UP000256829">
    <property type="component" value="Unassembled WGS sequence"/>
</dbReference>
<feature type="compositionally biased region" description="Low complexity" evidence="5">
    <location>
        <begin position="21"/>
        <end position="38"/>
    </location>
</feature>
<evidence type="ECO:0000313" key="7">
    <source>
        <dbReference type="EMBL" id="RDY67097.1"/>
    </source>
</evidence>
<gene>
    <name evidence="7" type="ORF">DX912_10520</name>
</gene>
<evidence type="ECO:0000313" key="8">
    <source>
        <dbReference type="Proteomes" id="UP000256829"/>
    </source>
</evidence>
<dbReference type="PRINTS" id="PR00455">
    <property type="entry name" value="HTHTETR"/>
</dbReference>
<dbReference type="PANTHER" id="PTHR30055">
    <property type="entry name" value="HTH-TYPE TRANSCRIPTIONAL REGULATOR RUTR"/>
    <property type="match status" value="1"/>
</dbReference>
<proteinExistence type="predicted"/>
<keyword evidence="2 4" id="KW-0238">DNA-binding</keyword>
<comment type="caution">
    <text evidence="7">The sequence shown here is derived from an EMBL/GenBank/DDBJ whole genome shotgun (WGS) entry which is preliminary data.</text>
</comment>
<dbReference type="RefSeq" id="WP_115842468.1">
    <property type="nucleotide sequence ID" value="NZ_QTJR01000006.1"/>
</dbReference>
<feature type="region of interest" description="Disordered" evidence="5">
    <location>
        <begin position="1"/>
        <end position="44"/>
    </location>
</feature>
<evidence type="ECO:0000256" key="5">
    <source>
        <dbReference type="SAM" id="MobiDB-lite"/>
    </source>
</evidence>
<dbReference type="SUPFAM" id="SSF46689">
    <property type="entry name" value="Homeodomain-like"/>
    <property type="match status" value="1"/>
</dbReference>
<feature type="domain" description="HTH tetR-type" evidence="6">
    <location>
        <begin position="43"/>
        <end position="103"/>
    </location>
</feature>
<name>A0A3D8VCF1_9GAMM</name>
<keyword evidence="1" id="KW-0805">Transcription regulation</keyword>
<dbReference type="InterPro" id="IPR050109">
    <property type="entry name" value="HTH-type_TetR-like_transc_reg"/>
</dbReference>
<accession>A0A3D8VCF1</accession>
<sequence length="239" mass="25829">MSAELPPKTRRRAGKAPSPPTARRTGAGRPAGRSPGRPNADSPDLRERLLDAAIACFVREGIAATSLRTIATEAGVTPALLHYYFGDKAQLQEAVIAERVLPAFEQLREPVLAAGDDVAGLIAGFVTGVGRLVAAHPWLPPLWVREVLCEGGALRDVLFERIGPQLPQMMAARFAQAQSRGELNEDLDPRLLMVSLVGLTLFPAAGAPIWRRLLQADDLDFDVLRRHTLALLDRGLGLE</sequence>
<dbReference type="SUPFAM" id="SSF48498">
    <property type="entry name" value="Tetracyclin repressor-like, C-terminal domain"/>
    <property type="match status" value="1"/>
</dbReference>
<dbReference type="EMBL" id="QTJR01000006">
    <property type="protein sequence ID" value="RDY67097.1"/>
    <property type="molecule type" value="Genomic_DNA"/>
</dbReference>
<evidence type="ECO:0000256" key="4">
    <source>
        <dbReference type="PROSITE-ProRule" id="PRU00335"/>
    </source>
</evidence>
<dbReference type="AlphaFoldDB" id="A0A3D8VCF1"/>
<dbReference type="InterPro" id="IPR023772">
    <property type="entry name" value="DNA-bd_HTH_TetR-type_CS"/>
</dbReference>
<dbReference type="Gene3D" id="1.10.357.10">
    <property type="entry name" value="Tetracycline Repressor, domain 2"/>
    <property type="match status" value="1"/>
</dbReference>
<reference evidence="7 8" key="1">
    <citation type="submission" date="2018-08" db="EMBL/GenBank/DDBJ databases">
        <title>Lysobacter soli KCTC 22011, whole genome shotgun sequence.</title>
        <authorList>
            <person name="Zhang X."/>
            <person name="Feng G."/>
            <person name="Zhu H."/>
        </authorList>
    </citation>
    <scope>NUCLEOTIDE SEQUENCE [LARGE SCALE GENOMIC DNA]</scope>
    <source>
        <strain evidence="7 8">KCTC 22011</strain>
    </source>
</reference>
<organism evidence="7 8">
    <name type="scientific">Lysobacter soli</name>
    <dbReference type="NCBI Taxonomy" id="453783"/>
    <lineage>
        <taxon>Bacteria</taxon>
        <taxon>Pseudomonadati</taxon>
        <taxon>Pseudomonadota</taxon>
        <taxon>Gammaproteobacteria</taxon>
        <taxon>Lysobacterales</taxon>
        <taxon>Lysobacteraceae</taxon>
        <taxon>Lysobacter</taxon>
    </lineage>
</organism>
<dbReference type="InterPro" id="IPR001647">
    <property type="entry name" value="HTH_TetR"/>
</dbReference>
<feature type="DNA-binding region" description="H-T-H motif" evidence="4">
    <location>
        <begin position="66"/>
        <end position="85"/>
    </location>
</feature>
<dbReference type="GO" id="GO:0003700">
    <property type="term" value="F:DNA-binding transcription factor activity"/>
    <property type="evidence" value="ECO:0007669"/>
    <property type="project" value="TreeGrafter"/>
</dbReference>
<evidence type="ECO:0000256" key="3">
    <source>
        <dbReference type="ARBA" id="ARBA00023163"/>
    </source>
</evidence>
<dbReference type="PROSITE" id="PS50977">
    <property type="entry name" value="HTH_TETR_2"/>
    <property type="match status" value="1"/>
</dbReference>